<gene>
    <name evidence="1" type="ORF">F3N42_01470</name>
</gene>
<dbReference type="Proteomes" id="UP000325372">
    <property type="component" value="Unassembled WGS sequence"/>
</dbReference>
<dbReference type="GO" id="GO:0016874">
    <property type="term" value="F:ligase activity"/>
    <property type="evidence" value="ECO:0007669"/>
    <property type="project" value="UniProtKB-KW"/>
</dbReference>
<dbReference type="RefSeq" id="WP_150862619.1">
    <property type="nucleotide sequence ID" value="NZ_VYXP01000002.1"/>
</dbReference>
<comment type="caution">
    <text evidence="1">The sequence shown here is derived from an EMBL/GenBank/DDBJ whole genome shotgun (WGS) entry which is preliminary data.</text>
</comment>
<dbReference type="InterPro" id="IPR053158">
    <property type="entry name" value="CapK_Type1_Caps_Biosynth"/>
</dbReference>
<name>A0A5N0TEK4_9GAMM</name>
<protein>
    <submittedName>
        <fullName evidence="1">Phenylacetate--CoA ligase family protein</fullName>
    </submittedName>
</protein>
<sequence>MKVETIYRHLPVSAQNLALSFKGHQLKRQRFGGQFSERLELAMQRTNWSVDRVEQYQLDQLNQLLSHAKTSSPYYENLLKDSPRKFSSLSELGSLPVLEKASLREQTDAIRSNAFSKSSLIKINTSGTTGTPLNLGFTPADLQERHATLYRFYAWYCIHPGVRNARFSGKPIFDNTRNGRVFWRKNASGNQLLMSSYHLHPDNASAYLEALTSFQPELMDGYPSMMCFVARKIVDDGRQGCVKPKLIMSTAEQLDPSQRSLLEEAFQCPVANFYSSSEGAPFITEAPNGELVINSDSGVFEFVKPGTESSAGPGEFAELLVTSFTSYAYPLIRYRIGDTVTVPEKPSFSSFVTSMPVIGSINGRRDDILWTRHRGEVVALNRIFSNVPSTILESQVVQQTPDKVLFRYVPDIRNGFSLNHLDSIKHEILQRLGPVEIRCESFESLPRGANGKLRAVIREF</sequence>
<dbReference type="EMBL" id="VYXP01000002">
    <property type="protein sequence ID" value="KAA9133058.1"/>
    <property type="molecule type" value="Genomic_DNA"/>
</dbReference>
<dbReference type="SUPFAM" id="SSF56801">
    <property type="entry name" value="Acetyl-CoA synthetase-like"/>
    <property type="match status" value="1"/>
</dbReference>
<evidence type="ECO:0000313" key="1">
    <source>
        <dbReference type="EMBL" id="KAA9133058.1"/>
    </source>
</evidence>
<dbReference type="PANTHER" id="PTHR36932:SF1">
    <property type="entry name" value="CAPSULAR POLYSACCHARIDE BIOSYNTHESIS PROTEIN"/>
    <property type="match status" value="1"/>
</dbReference>
<keyword evidence="2" id="KW-1185">Reference proteome</keyword>
<dbReference type="PANTHER" id="PTHR36932">
    <property type="entry name" value="CAPSULAR POLYSACCHARIDE BIOSYNTHESIS PROTEIN"/>
    <property type="match status" value="1"/>
</dbReference>
<dbReference type="Gene3D" id="3.40.50.12780">
    <property type="entry name" value="N-terminal domain of ligase-like"/>
    <property type="match status" value="1"/>
</dbReference>
<dbReference type="InterPro" id="IPR042099">
    <property type="entry name" value="ANL_N_sf"/>
</dbReference>
<accession>A0A5N0TEK4</accession>
<proteinExistence type="predicted"/>
<reference evidence="1 2" key="1">
    <citation type="submission" date="2019-09" db="EMBL/GenBank/DDBJ databases">
        <title>Wenzhouxiangella sp. Genome sequencing and assembly.</title>
        <authorList>
            <person name="Zhang R."/>
        </authorList>
    </citation>
    <scope>NUCLEOTIDE SEQUENCE [LARGE SCALE GENOMIC DNA]</scope>
    <source>
        <strain evidence="1 2">W260</strain>
    </source>
</reference>
<evidence type="ECO:0000313" key="2">
    <source>
        <dbReference type="Proteomes" id="UP000325372"/>
    </source>
</evidence>
<dbReference type="AlphaFoldDB" id="A0A5N0TEK4"/>
<organism evidence="1 2">
    <name type="scientific">Marinihelvus fidelis</name>
    <dbReference type="NCBI Taxonomy" id="2613842"/>
    <lineage>
        <taxon>Bacteria</taxon>
        <taxon>Pseudomonadati</taxon>
        <taxon>Pseudomonadota</taxon>
        <taxon>Gammaproteobacteria</taxon>
        <taxon>Chromatiales</taxon>
        <taxon>Wenzhouxiangellaceae</taxon>
        <taxon>Marinihelvus</taxon>
    </lineage>
</organism>
<keyword evidence="1" id="KW-0436">Ligase</keyword>